<dbReference type="Pfam" id="PF16147">
    <property type="entry name" value="DUF4855"/>
    <property type="match status" value="1"/>
</dbReference>
<protein>
    <submittedName>
        <fullName evidence="1">DUF4855 domain-containing protein</fullName>
    </submittedName>
</protein>
<dbReference type="Proteomes" id="UP001589818">
    <property type="component" value="Unassembled WGS sequence"/>
</dbReference>
<dbReference type="InterPro" id="IPR032329">
    <property type="entry name" value="DUF4855"/>
</dbReference>
<sequence>MNGSQENRYLQPGEHTAGIRNLMLFYNGHYESNAGIWKKEDFVPYISYVDESGQPQEWFFDGALFLAKWSIAFRGYEGYEVGDGRSNNLEDWQWYLDKTFGEAGDLAELNKAVEEVSAQLNDPGYKMKVVLMIPYPDPSQNEFGELAGSGPLSFDYRRVAPDEAHRNKQMVLEWYIRQLLERWKAADLACLELSALYWMNEAVHQSVPLEEELIGWTRDLIHDAGLKFFWIPYFSAENYGKWKELGFDAAVLQPNHFFTDTGADRIRVTADMAAKAGMGLEIEVDYRAFGEDGAFRAKYLNYLNGGIEYGYAGDVFRGYYQDVKLLASAAYNEDPVKRAIYDMTHRFVKGTYVRTDI</sequence>
<reference evidence="1 2" key="1">
    <citation type="submission" date="2024-09" db="EMBL/GenBank/DDBJ databases">
        <authorList>
            <person name="Sun Q."/>
            <person name="Mori K."/>
        </authorList>
    </citation>
    <scope>NUCLEOTIDE SEQUENCE [LARGE SCALE GENOMIC DNA]</scope>
    <source>
        <strain evidence="1 2">CCM 4839</strain>
    </source>
</reference>
<comment type="caution">
    <text evidence="1">The sequence shown here is derived from an EMBL/GenBank/DDBJ whole genome shotgun (WGS) entry which is preliminary data.</text>
</comment>
<dbReference type="RefSeq" id="WP_204817231.1">
    <property type="nucleotide sequence ID" value="NZ_JANHOF010000002.1"/>
</dbReference>
<gene>
    <name evidence="1" type="ORF">ACFFJ8_32465</name>
</gene>
<name>A0ABV6JJI9_9BACL</name>
<organism evidence="1 2">
    <name type="scientific">Paenibacillus mendelii</name>
    <dbReference type="NCBI Taxonomy" id="206163"/>
    <lineage>
        <taxon>Bacteria</taxon>
        <taxon>Bacillati</taxon>
        <taxon>Bacillota</taxon>
        <taxon>Bacilli</taxon>
        <taxon>Bacillales</taxon>
        <taxon>Paenibacillaceae</taxon>
        <taxon>Paenibacillus</taxon>
    </lineage>
</organism>
<proteinExistence type="predicted"/>
<accession>A0ABV6JJI9</accession>
<keyword evidence="2" id="KW-1185">Reference proteome</keyword>
<evidence type="ECO:0000313" key="1">
    <source>
        <dbReference type="EMBL" id="MFC0396075.1"/>
    </source>
</evidence>
<dbReference type="EMBL" id="JBHLVF010000047">
    <property type="protein sequence ID" value="MFC0396075.1"/>
    <property type="molecule type" value="Genomic_DNA"/>
</dbReference>
<evidence type="ECO:0000313" key="2">
    <source>
        <dbReference type="Proteomes" id="UP001589818"/>
    </source>
</evidence>